<organism evidence="1 4">
    <name type="scientific">Paraburkholderia bryophila</name>
    <dbReference type="NCBI Taxonomy" id="420952"/>
    <lineage>
        <taxon>Bacteria</taxon>
        <taxon>Pseudomonadati</taxon>
        <taxon>Pseudomonadota</taxon>
        <taxon>Betaproteobacteria</taxon>
        <taxon>Burkholderiales</taxon>
        <taxon>Burkholderiaceae</taxon>
        <taxon>Paraburkholderia</taxon>
    </lineage>
</organism>
<dbReference type="EMBL" id="JACCAU010000001">
    <property type="protein sequence ID" value="NYH14589.1"/>
    <property type="molecule type" value="Genomic_DNA"/>
</dbReference>
<gene>
    <name evidence="2" type="ORF">GGD40_006654</name>
    <name evidence="1" type="ORF">GGD41_001817</name>
</gene>
<dbReference type="Proteomes" id="UP000540929">
    <property type="component" value="Unassembled WGS sequence"/>
</dbReference>
<evidence type="ECO:0000313" key="3">
    <source>
        <dbReference type="Proteomes" id="UP000540929"/>
    </source>
</evidence>
<protein>
    <submittedName>
        <fullName evidence="1">Uncharacterized protein</fullName>
    </submittedName>
</protein>
<name>A0A7Y9W5G3_9BURK</name>
<keyword evidence="3" id="KW-1185">Reference proteome</keyword>
<accession>A0A7Y9W5G3</accession>
<dbReference type="EMBL" id="JACCAS010000002">
    <property type="protein sequence ID" value="NYH27083.1"/>
    <property type="molecule type" value="Genomic_DNA"/>
</dbReference>
<dbReference type="Proteomes" id="UP000572540">
    <property type="component" value="Unassembled WGS sequence"/>
</dbReference>
<dbReference type="RefSeq" id="WP_179709996.1">
    <property type="nucleotide sequence ID" value="NZ_JACCAS010000002.1"/>
</dbReference>
<sequence>MIALKQYNFVFGHDGVGKNGKPGVTGQTGTSALTAIYAESLIWRAAA</sequence>
<evidence type="ECO:0000313" key="1">
    <source>
        <dbReference type="EMBL" id="NYH14589.1"/>
    </source>
</evidence>
<reference evidence="3 4" key="1">
    <citation type="submission" date="2020-07" db="EMBL/GenBank/DDBJ databases">
        <title>Exploring microbial biodiversity for novel pathways involved in the catabolism of aromatic compounds derived from lignin.</title>
        <authorList>
            <person name="Elkins J."/>
        </authorList>
    </citation>
    <scope>NUCLEOTIDE SEQUENCE [LARGE SCALE GENOMIC DNA]</scope>
    <source>
        <strain evidence="1 4">H2C3B</strain>
        <strain evidence="2 3">H2C3C</strain>
    </source>
</reference>
<evidence type="ECO:0000313" key="4">
    <source>
        <dbReference type="Proteomes" id="UP000572540"/>
    </source>
</evidence>
<evidence type="ECO:0000313" key="2">
    <source>
        <dbReference type="EMBL" id="NYH27083.1"/>
    </source>
</evidence>
<comment type="caution">
    <text evidence="1">The sequence shown here is derived from an EMBL/GenBank/DDBJ whole genome shotgun (WGS) entry which is preliminary data.</text>
</comment>
<proteinExistence type="predicted"/>
<dbReference type="AlphaFoldDB" id="A0A7Y9W5G3"/>